<dbReference type="GO" id="GO:0019367">
    <property type="term" value="P:fatty acid elongation, saturated fatty acid"/>
    <property type="evidence" value="ECO:0000318"/>
    <property type="project" value="GO_Central"/>
</dbReference>
<dbReference type="AlphaFoldDB" id="A0A1Y1IB38"/>
<keyword evidence="4" id="KW-0444">Lipid biosynthesis</keyword>
<evidence type="ECO:0000256" key="7">
    <source>
        <dbReference type="ARBA" id="ARBA00022832"/>
    </source>
</evidence>
<feature type="transmembrane region" description="Helical" evidence="13">
    <location>
        <begin position="152"/>
        <end position="169"/>
    </location>
</feature>
<comment type="similarity">
    <text evidence="2">Belongs to the ELO family.</text>
</comment>
<feature type="transmembrane region" description="Helical" evidence="13">
    <location>
        <begin position="59"/>
        <end position="79"/>
    </location>
</feature>
<evidence type="ECO:0000256" key="10">
    <source>
        <dbReference type="ARBA" id="ARBA00023136"/>
    </source>
</evidence>
<feature type="transmembrane region" description="Helical" evidence="13">
    <location>
        <begin position="238"/>
        <end position="259"/>
    </location>
</feature>
<evidence type="ECO:0000256" key="2">
    <source>
        <dbReference type="ARBA" id="ARBA00007263"/>
    </source>
</evidence>
<dbReference type="EMBL" id="DF237211">
    <property type="protein sequence ID" value="GAQ85937.1"/>
    <property type="molecule type" value="Genomic_DNA"/>
</dbReference>
<evidence type="ECO:0000256" key="1">
    <source>
        <dbReference type="ARBA" id="ARBA00004141"/>
    </source>
</evidence>
<evidence type="ECO:0000256" key="13">
    <source>
        <dbReference type="SAM" id="Phobius"/>
    </source>
</evidence>
<feature type="transmembrane region" description="Helical" evidence="13">
    <location>
        <begin position="26"/>
        <end position="47"/>
    </location>
</feature>
<dbReference type="GO" id="GO:0034626">
    <property type="term" value="P:fatty acid elongation, polyunsaturated fatty acid"/>
    <property type="evidence" value="ECO:0000318"/>
    <property type="project" value="GO_Central"/>
</dbReference>
<evidence type="ECO:0000256" key="11">
    <source>
        <dbReference type="ARBA" id="ARBA00023160"/>
    </source>
</evidence>
<dbReference type="InterPro" id="IPR030457">
    <property type="entry name" value="ELO_CS"/>
</dbReference>
<keyword evidence="7" id="KW-0276">Fatty acid metabolism</keyword>
<keyword evidence="11" id="KW-0275">Fatty acid biosynthesis</keyword>
<evidence type="ECO:0000256" key="8">
    <source>
        <dbReference type="ARBA" id="ARBA00022989"/>
    </source>
</evidence>
<dbReference type="GO" id="GO:0030148">
    <property type="term" value="P:sphingolipid biosynthetic process"/>
    <property type="evidence" value="ECO:0000318"/>
    <property type="project" value="GO_Central"/>
</dbReference>
<keyword evidence="10 13" id="KW-0472">Membrane</keyword>
<keyword evidence="15" id="KW-1185">Reference proteome</keyword>
<dbReference type="GO" id="GO:0042761">
    <property type="term" value="P:very long-chain fatty acid biosynthetic process"/>
    <property type="evidence" value="ECO:0000318"/>
    <property type="project" value="GO_Central"/>
</dbReference>
<dbReference type="GO" id="GO:0034625">
    <property type="term" value="P:fatty acid elongation, monounsaturated fatty acid"/>
    <property type="evidence" value="ECO:0000318"/>
    <property type="project" value="GO_Central"/>
</dbReference>
<dbReference type="Pfam" id="PF01151">
    <property type="entry name" value="ELO"/>
    <property type="match status" value="1"/>
</dbReference>
<dbReference type="EC" id="2.3.1.199" evidence="3"/>
<feature type="transmembrane region" description="Helical" evidence="13">
    <location>
        <begin position="122"/>
        <end position="145"/>
    </location>
</feature>
<dbReference type="PROSITE" id="PS01188">
    <property type="entry name" value="ELO"/>
    <property type="match status" value="1"/>
</dbReference>
<keyword evidence="6 13" id="KW-0812">Transmembrane</keyword>
<dbReference type="GO" id="GO:0009922">
    <property type="term" value="F:fatty acid elongase activity"/>
    <property type="evidence" value="ECO:0000318"/>
    <property type="project" value="GO_Central"/>
</dbReference>
<proteinExistence type="inferred from homology"/>
<keyword evidence="8 13" id="KW-1133">Transmembrane helix</keyword>
<dbReference type="Proteomes" id="UP000054558">
    <property type="component" value="Unassembled WGS sequence"/>
</dbReference>
<feature type="transmembrane region" description="Helical" evidence="13">
    <location>
        <begin position="214"/>
        <end position="232"/>
    </location>
</feature>
<evidence type="ECO:0000256" key="6">
    <source>
        <dbReference type="ARBA" id="ARBA00022692"/>
    </source>
</evidence>
<evidence type="ECO:0000256" key="5">
    <source>
        <dbReference type="ARBA" id="ARBA00022679"/>
    </source>
</evidence>
<evidence type="ECO:0000256" key="3">
    <source>
        <dbReference type="ARBA" id="ARBA00012307"/>
    </source>
</evidence>
<evidence type="ECO:0000313" key="14">
    <source>
        <dbReference type="EMBL" id="GAQ85937.1"/>
    </source>
</evidence>
<evidence type="ECO:0000256" key="4">
    <source>
        <dbReference type="ARBA" id="ARBA00022516"/>
    </source>
</evidence>
<dbReference type="STRING" id="105231.A0A1Y1IB38"/>
<keyword evidence="5" id="KW-0808">Transferase</keyword>
<reference evidence="14 15" key="1">
    <citation type="journal article" date="2014" name="Nat. Commun.">
        <title>Klebsormidium flaccidum genome reveals primary factors for plant terrestrial adaptation.</title>
        <authorList>
            <person name="Hori K."/>
            <person name="Maruyama F."/>
            <person name="Fujisawa T."/>
            <person name="Togashi T."/>
            <person name="Yamamoto N."/>
            <person name="Seo M."/>
            <person name="Sato S."/>
            <person name="Yamada T."/>
            <person name="Mori H."/>
            <person name="Tajima N."/>
            <person name="Moriyama T."/>
            <person name="Ikeuchi M."/>
            <person name="Watanabe M."/>
            <person name="Wada H."/>
            <person name="Kobayashi K."/>
            <person name="Saito M."/>
            <person name="Masuda T."/>
            <person name="Sasaki-Sekimoto Y."/>
            <person name="Mashiguchi K."/>
            <person name="Awai K."/>
            <person name="Shimojima M."/>
            <person name="Masuda S."/>
            <person name="Iwai M."/>
            <person name="Nobusawa T."/>
            <person name="Narise T."/>
            <person name="Kondo S."/>
            <person name="Saito H."/>
            <person name="Sato R."/>
            <person name="Murakawa M."/>
            <person name="Ihara Y."/>
            <person name="Oshima-Yamada Y."/>
            <person name="Ohtaka K."/>
            <person name="Satoh M."/>
            <person name="Sonobe K."/>
            <person name="Ishii M."/>
            <person name="Ohtani R."/>
            <person name="Kanamori-Sato M."/>
            <person name="Honoki R."/>
            <person name="Miyazaki D."/>
            <person name="Mochizuki H."/>
            <person name="Umetsu J."/>
            <person name="Higashi K."/>
            <person name="Shibata D."/>
            <person name="Kamiya Y."/>
            <person name="Sato N."/>
            <person name="Nakamura Y."/>
            <person name="Tabata S."/>
            <person name="Ida S."/>
            <person name="Kurokawa K."/>
            <person name="Ohta H."/>
        </authorList>
    </citation>
    <scope>NUCLEOTIDE SEQUENCE [LARGE SCALE GENOMIC DNA]</scope>
    <source>
        <strain evidence="14 15">NIES-2285</strain>
    </source>
</reference>
<accession>A0A1Y1IB38</accession>
<organism evidence="14 15">
    <name type="scientific">Klebsormidium nitens</name>
    <name type="common">Green alga</name>
    <name type="synonym">Ulothrix nitens</name>
    <dbReference type="NCBI Taxonomy" id="105231"/>
    <lineage>
        <taxon>Eukaryota</taxon>
        <taxon>Viridiplantae</taxon>
        <taxon>Streptophyta</taxon>
        <taxon>Klebsormidiophyceae</taxon>
        <taxon>Klebsormidiales</taxon>
        <taxon>Klebsormidiaceae</taxon>
        <taxon>Klebsormidium</taxon>
    </lineage>
</organism>
<dbReference type="PANTHER" id="PTHR11157">
    <property type="entry name" value="FATTY ACID ACYL TRANSFERASE-RELATED"/>
    <property type="match status" value="1"/>
</dbReference>
<gene>
    <name evidence="14" type="ORF">KFL_002620040</name>
</gene>
<comment type="catalytic activity">
    <reaction evidence="12">
        <text>a very-long-chain acyl-CoA + malonyl-CoA + H(+) = a very-long-chain 3-oxoacyl-CoA + CO2 + CoA</text>
        <dbReference type="Rhea" id="RHEA:32727"/>
        <dbReference type="ChEBI" id="CHEBI:15378"/>
        <dbReference type="ChEBI" id="CHEBI:16526"/>
        <dbReference type="ChEBI" id="CHEBI:57287"/>
        <dbReference type="ChEBI" id="CHEBI:57384"/>
        <dbReference type="ChEBI" id="CHEBI:90725"/>
        <dbReference type="ChEBI" id="CHEBI:90736"/>
        <dbReference type="EC" id="2.3.1.199"/>
    </reaction>
</comment>
<evidence type="ECO:0000256" key="9">
    <source>
        <dbReference type="ARBA" id="ARBA00023098"/>
    </source>
</evidence>
<dbReference type="OrthoDB" id="434092at2759"/>
<evidence type="ECO:0000256" key="12">
    <source>
        <dbReference type="ARBA" id="ARBA00047375"/>
    </source>
</evidence>
<comment type="subcellular location">
    <subcellularLocation>
        <location evidence="1">Membrane</location>
        <topology evidence="1">Multi-pass membrane protein</topology>
    </subcellularLocation>
</comment>
<keyword evidence="9" id="KW-0443">Lipid metabolism</keyword>
<evidence type="ECO:0000313" key="15">
    <source>
        <dbReference type="Proteomes" id="UP000054558"/>
    </source>
</evidence>
<feature type="transmembrane region" description="Helical" evidence="13">
    <location>
        <begin position="175"/>
        <end position="194"/>
    </location>
</feature>
<dbReference type="PANTHER" id="PTHR11157:SF134">
    <property type="entry name" value="ELONGATION OF FATTY ACIDS PROTEIN 1-RELATED"/>
    <property type="match status" value="1"/>
</dbReference>
<sequence length="275" mass="32047">MEFRASYHGFVDSFEWHFGETGGSSLPFLATSIVGYLTVIFTLQLLLRQRKTAVPLGNLPAIHNLILCLGSLIMFLGALEATISSQLLWLRQGSSKSTYLTAETGYRWLLCFPEDTLPRGRIFFWSYIYYLSKFYELLDTVILVLKKKPLSFLHVYHHSLVVVMCWLWLQYSQSLQTIGLLTNTGIHVIMYWYYFMHSIGHPPPWRKFVTNGQIVQFLFSFTVSIPFVYLHVKESCAGFYAWLYNASFNFTLLLLFFNFHRRQYSSRTKVAKNAD</sequence>
<dbReference type="GO" id="GO:0005789">
    <property type="term" value="C:endoplasmic reticulum membrane"/>
    <property type="evidence" value="ECO:0000318"/>
    <property type="project" value="GO_Central"/>
</dbReference>
<name>A0A1Y1IB38_KLENI</name>
<dbReference type="OMA" id="WIFCFPP"/>
<dbReference type="InterPro" id="IPR002076">
    <property type="entry name" value="ELO_fam"/>
</dbReference>
<protein>
    <recommendedName>
        <fullName evidence="3">very-long-chain 3-oxoacyl-CoA synthase</fullName>
        <ecNumber evidence="3">2.3.1.199</ecNumber>
    </recommendedName>
</protein>